<organism evidence="2 3">
    <name type="scientific">Corynebacterium occultum</name>
    <dbReference type="NCBI Taxonomy" id="2675219"/>
    <lineage>
        <taxon>Bacteria</taxon>
        <taxon>Bacillati</taxon>
        <taxon>Actinomycetota</taxon>
        <taxon>Actinomycetes</taxon>
        <taxon>Mycobacteriales</taxon>
        <taxon>Corynebacteriaceae</taxon>
        <taxon>Corynebacterium</taxon>
    </lineage>
</organism>
<evidence type="ECO:0000313" key="2">
    <source>
        <dbReference type="EMBL" id="QGU06946.1"/>
    </source>
</evidence>
<protein>
    <submittedName>
        <fullName evidence="2">Uncharacterized protein</fullName>
    </submittedName>
</protein>
<evidence type="ECO:0000313" key="3">
    <source>
        <dbReference type="Proteomes" id="UP000424462"/>
    </source>
</evidence>
<dbReference type="EMBL" id="CP046455">
    <property type="protein sequence ID" value="QGU06946.1"/>
    <property type="molecule type" value="Genomic_DNA"/>
</dbReference>
<dbReference type="RefSeq" id="WP_156230502.1">
    <property type="nucleotide sequence ID" value="NZ_CP046455.1"/>
</dbReference>
<evidence type="ECO:0000256" key="1">
    <source>
        <dbReference type="SAM" id="MobiDB-lite"/>
    </source>
</evidence>
<dbReference type="AlphaFoldDB" id="A0A6B8W7T9"/>
<proteinExistence type="predicted"/>
<reference evidence="2 3" key="1">
    <citation type="submission" date="2019-11" db="EMBL/GenBank/DDBJ databases">
        <title>Complete genome sequence of Corynebacterium kalinowskii 1959, a novel Corynebacterium species isolated from soil of a small paddock in Vilsendorf, Germany.</title>
        <authorList>
            <person name="Schaffert L."/>
            <person name="Ruwe M."/>
            <person name="Milse J."/>
            <person name="Hanuschka K."/>
            <person name="Ortseifen V."/>
            <person name="Droste J."/>
            <person name="Brandt D."/>
            <person name="Schlueter L."/>
            <person name="Kutter Y."/>
            <person name="Vinke S."/>
            <person name="Viehoefer P."/>
            <person name="Jacob L."/>
            <person name="Luebke N.-C."/>
            <person name="Schulte-Berndt E."/>
            <person name="Hain C."/>
            <person name="Linder M."/>
            <person name="Schmidt P."/>
            <person name="Wollenschlaeger L."/>
            <person name="Luttermann T."/>
            <person name="Thieme E."/>
            <person name="Hassa J."/>
            <person name="Haak M."/>
            <person name="Wittchen M."/>
            <person name="Mentz A."/>
            <person name="Persicke M."/>
            <person name="Busche T."/>
            <person name="Ruckert C."/>
        </authorList>
    </citation>
    <scope>NUCLEOTIDE SEQUENCE [LARGE SCALE GENOMIC DNA]</scope>
    <source>
        <strain evidence="2 3">2039</strain>
    </source>
</reference>
<accession>A0A6B8W7T9</accession>
<sequence length="68" mass="7944">MNPLWDVFFTYPGLDFTRTSARGDSVYRFLLRHRSVFAELIGRLHEYMDGQGQPIPRPGEDLRDNFPA</sequence>
<dbReference type="KEGG" id="cok:COCCU_05000"/>
<keyword evidence="3" id="KW-1185">Reference proteome</keyword>
<dbReference type="Proteomes" id="UP000424462">
    <property type="component" value="Chromosome"/>
</dbReference>
<gene>
    <name evidence="2" type="ORF">COCCU_05000</name>
</gene>
<name>A0A6B8W7T9_9CORY</name>
<feature type="compositionally biased region" description="Basic and acidic residues" evidence="1">
    <location>
        <begin position="58"/>
        <end position="68"/>
    </location>
</feature>
<feature type="region of interest" description="Disordered" evidence="1">
    <location>
        <begin position="49"/>
        <end position="68"/>
    </location>
</feature>